<evidence type="ECO:0000313" key="3">
    <source>
        <dbReference type="Proteomes" id="UP000027309"/>
    </source>
</evidence>
<dbReference type="EMBL" id="JMOA01000066">
    <property type="protein sequence ID" value="KCX99750.1"/>
    <property type="molecule type" value="Genomic_DNA"/>
</dbReference>
<comment type="caution">
    <text evidence="1">The sequence shown here is derived from an EMBL/GenBank/DDBJ whole genome shotgun (WGS) entry which is preliminary data.</text>
</comment>
<dbReference type="EMBL" id="JMOA01000178">
    <property type="protein sequence ID" value="KCX95587.1"/>
    <property type="molecule type" value="Genomic_DNA"/>
</dbReference>
<gene>
    <name evidence="2" type="ORF">J572_3563</name>
    <name evidence="1" type="ORF">J572_4196</name>
</gene>
<accession>A0A836LXJ4</accession>
<evidence type="ECO:0000313" key="1">
    <source>
        <dbReference type="EMBL" id="KCX95587.1"/>
    </source>
</evidence>
<evidence type="ECO:0000313" key="2">
    <source>
        <dbReference type="EMBL" id="KCX99750.1"/>
    </source>
</evidence>
<proteinExistence type="predicted"/>
<dbReference type="AlphaFoldDB" id="A0A836LXJ4"/>
<dbReference type="RefSeq" id="WP_227503216.1">
    <property type="nucleotide sequence ID" value="NZ_JMOA01000066.1"/>
</dbReference>
<reference evidence="1 3" key="1">
    <citation type="submission" date="2014-04" db="EMBL/GenBank/DDBJ databases">
        <title>Comparative genomics and transcriptomics to identify genetic mechanisms underlying the emergence of carbapenem resistant Acinetobacter baumannii (CRAb).</title>
        <authorList>
            <person name="Harris A.D."/>
            <person name="Johnson K.J."/>
            <person name="George J."/>
            <person name="Nadendla S."/>
            <person name="Daugherty S.C."/>
            <person name="Parankush S."/>
            <person name="Sadzewicz L."/>
            <person name="Tallon L."/>
            <person name="Sengamalay N."/>
            <person name="Hazen T.H."/>
            <person name="Rasko D.A."/>
        </authorList>
    </citation>
    <scope>NUCLEOTIDE SEQUENCE [LARGE SCALE GENOMIC DNA]</scope>
    <source>
        <strain evidence="1 3">1499986</strain>
    </source>
</reference>
<organism evidence="1 3">
    <name type="scientific">Acinetobacter baumannii 1499986</name>
    <dbReference type="NCBI Taxonomy" id="1310673"/>
    <lineage>
        <taxon>Bacteria</taxon>
        <taxon>Pseudomonadati</taxon>
        <taxon>Pseudomonadota</taxon>
        <taxon>Gammaproteobacteria</taxon>
        <taxon>Moraxellales</taxon>
        <taxon>Moraxellaceae</taxon>
        <taxon>Acinetobacter</taxon>
        <taxon>Acinetobacter calcoaceticus/baumannii complex</taxon>
    </lineage>
</organism>
<protein>
    <submittedName>
        <fullName evidence="1">Uncharacterized protein</fullName>
    </submittedName>
</protein>
<dbReference type="Proteomes" id="UP000027309">
    <property type="component" value="Unassembled WGS sequence"/>
</dbReference>
<name>A0A836LXJ4_ACIBA</name>
<sequence>MSLKYPNSTVNFSASPAHALTPFQVYDRDEWENYLSKYNPNNFVEIEPLFNEYFFKVKNKKYNVHHKAVVMFSLEQALRTENYNFAELLESDDETCFYFPYNWKIEKPRDFFKSIYGLMFENWGSEVINSGYKISPPNEIL</sequence>